<dbReference type="Pfam" id="PF07676">
    <property type="entry name" value="PD40"/>
    <property type="match status" value="6"/>
</dbReference>
<dbReference type="InterPro" id="IPR011659">
    <property type="entry name" value="WD40"/>
</dbReference>
<accession>A0ABW1CSP2</accession>
<protein>
    <recommendedName>
        <fullName evidence="4">Dipeptidyl-peptidase 5</fullName>
    </recommendedName>
</protein>
<dbReference type="EMBL" id="JBHSPA010000031">
    <property type="protein sequence ID" value="MFC5827841.1"/>
    <property type="molecule type" value="Genomic_DNA"/>
</dbReference>
<proteinExistence type="predicted"/>
<dbReference type="InterPro" id="IPR006311">
    <property type="entry name" value="TAT_signal"/>
</dbReference>
<dbReference type="InterPro" id="IPR011042">
    <property type="entry name" value="6-blade_b-propeller_TolB-like"/>
</dbReference>
<dbReference type="Gene3D" id="2.120.10.30">
    <property type="entry name" value="TolB, C-terminal domain"/>
    <property type="match status" value="3"/>
</dbReference>
<dbReference type="PROSITE" id="PS51318">
    <property type="entry name" value="TAT"/>
    <property type="match status" value="1"/>
</dbReference>
<evidence type="ECO:0000313" key="2">
    <source>
        <dbReference type="EMBL" id="MFC5827841.1"/>
    </source>
</evidence>
<dbReference type="PANTHER" id="PTHR32161:SF8">
    <property type="entry name" value="DPP6 N-TERMINAL DOMAIN-LIKE PROTEIN"/>
    <property type="match status" value="1"/>
</dbReference>
<reference evidence="3" key="1">
    <citation type="journal article" date="2019" name="Int. J. Syst. Evol. Microbiol.">
        <title>The Global Catalogue of Microorganisms (GCM) 10K type strain sequencing project: providing services to taxonomists for standard genome sequencing and annotation.</title>
        <authorList>
            <consortium name="The Broad Institute Genomics Platform"/>
            <consortium name="The Broad Institute Genome Sequencing Center for Infectious Disease"/>
            <person name="Wu L."/>
            <person name="Ma J."/>
        </authorList>
    </citation>
    <scope>NUCLEOTIDE SEQUENCE [LARGE SCALE GENOMIC DNA]</scope>
    <source>
        <strain evidence="3">CCUG 53903</strain>
    </source>
</reference>
<evidence type="ECO:0008006" key="4">
    <source>
        <dbReference type="Google" id="ProtNLM"/>
    </source>
</evidence>
<feature type="chain" id="PRO_5046989904" description="Dipeptidyl-peptidase 5" evidence="1">
    <location>
        <begin position="27"/>
        <end position="628"/>
    </location>
</feature>
<comment type="caution">
    <text evidence="2">The sequence shown here is derived from an EMBL/GenBank/DDBJ whole genome shotgun (WGS) entry which is preliminary data.</text>
</comment>
<dbReference type="PANTHER" id="PTHR32161">
    <property type="entry name" value="DPP6 N-TERMINAL DOMAIN-LIKE PROTEIN"/>
    <property type="match status" value="1"/>
</dbReference>
<organism evidence="2 3">
    <name type="scientific">Nonomuraea insulae</name>
    <dbReference type="NCBI Taxonomy" id="1616787"/>
    <lineage>
        <taxon>Bacteria</taxon>
        <taxon>Bacillati</taxon>
        <taxon>Actinomycetota</taxon>
        <taxon>Actinomycetes</taxon>
        <taxon>Streptosporangiales</taxon>
        <taxon>Streptosporangiaceae</taxon>
        <taxon>Nonomuraea</taxon>
    </lineage>
</organism>
<gene>
    <name evidence="2" type="ORF">ACFPZ3_28605</name>
</gene>
<sequence length="628" mass="68202">MRRRAFLAAGAAAVGTALLPAPFAVAAAGAGKRGVLLMNRIGPSSSNLYISNIDGSNERQLLGTGAFDYHAGLSADGQSVVFTTERTGDGNSCLYRARIDGTNIQPLVSGPAMNDCGVLSPDGTKLAFVSTRGDHKAHIWVLDLRTGRLKNLTDSPAVAGDPNGPDGHFRPSWSPDGQWIAFSSDRDTVWRGHNDGKGWEHTQELSIYIIRPDGTGFREVASKEGYCLGSPKWSPDSRRIVFYEITTEGTWGAHRPEAAGTVESQIVSVDVATGDRVEHTSGAGLKVSPQFLSGTEIGYLVKGVPTGTLAYTSGTLPAITKPWLRSPVWSPDGKSVIYQKVGFTVRTLDQPLYSWDSDWEYRFCDVFPVLSRQGRLAITEKQLGTSSIVTMRPDGSDRRVVFDTAGKGLDPVLVQKGLAGAFRPAWSPDGAWIAFGLGGWFQERAVHTAVVARVRSDGSTWEALTDGTTNAGFPSYSADGNEIVFRVWGAQDKGLRILNLTTGVTRVLTSEYDNLPDWSPDGKRILFTRKTSATNFDVCTIRPDGGDLRRLTSSGSNEGHAVWNHDGRILYNSGMYGFRAEAALYDNTFQPYGQIFSMKADGSDKKMLTDSQWEDSMPLYLPQSVFSL</sequence>
<evidence type="ECO:0000256" key="1">
    <source>
        <dbReference type="SAM" id="SignalP"/>
    </source>
</evidence>
<evidence type="ECO:0000313" key="3">
    <source>
        <dbReference type="Proteomes" id="UP001596058"/>
    </source>
</evidence>
<dbReference type="Proteomes" id="UP001596058">
    <property type="component" value="Unassembled WGS sequence"/>
</dbReference>
<dbReference type="SUPFAM" id="SSF69304">
    <property type="entry name" value="Tricorn protease N-terminal domain"/>
    <property type="match status" value="1"/>
</dbReference>
<keyword evidence="1" id="KW-0732">Signal</keyword>
<name>A0ABW1CSP2_9ACTN</name>
<feature type="signal peptide" evidence="1">
    <location>
        <begin position="1"/>
        <end position="26"/>
    </location>
</feature>
<keyword evidence="3" id="KW-1185">Reference proteome</keyword>
<dbReference type="RefSeq" id="WP_379517343.1">
    <property type="nucleotide sequence ID" value="NZ_JBHSPA010000031.1"/>
</dbReference>
<dbReference type="SUPFAM" id="SSF82171">
    <property type="entry name" value="DPP6 N-terminal domain-like"/>
    <property type="match status" value="1"/>
</dbReference>